<dbReference type="STRING" id="287099.SAMN05660413_02329"/>
<dbReference type="Proteomes" id="UP000199153">
    <property type="component" value="Unassembled WGS sequence"/>
</dbReference>
<accession>A0A1I5BD82</accession>
<protein>
    <submittedName>
        <fullName evidence="4">Transposase</fullName>
    </submittedName>
</protein>
<evidence type="ECO:0000259" key="3">
    <source>
        <dbReference type="Pfam" id="PF14690"/>
    </source>
</evidence>
<evidence type="ECO:0000313" key="5">
    <source>
        <dbReference type="Proteomes" id="UP000199153"/>
    </source>
</evidence>
<dbReference type="EMBL" id="FOVL01000014">
    <property type="protein sequence ID" value="SFN72636.1"/>
    <property type="molecule type" value="Genomic_DNA"/>
</dbReference>
<dbReference type="InterPro" id="IPR010332">
    <property type="entry name" value="ATPase_terminase-su_N"/>
</dbReference>
<feature type="domain" description="Terminase ATPase subunit N-terminal" evidence="2">
    <location>
        <begin position="285"/>
        <end position="317"/>
    </location>
</feature>
<dbReference type="Pfam" id="PF14690">
    <property type="entry name" value="Zn_ribbon_ISL3"/>
    <property type="match status" value="1"/>
</dbReference>
<organism evidence="4 5">
    <name type="scientific">Salegentibacter flavus</name>
    <dbReference type="NCBI Taxonomy" id="287099"/>
    <lineage>
        <taxon>Bacteria</taxon>
        <taxon>Pseudomonadati</taxon>
        <taxon>Bacteroidota</taxon>
        <taxon>Flavobacteriia</taxon>
        <taxon>Flavobacteriales</taxon>
        <taxon>Flavobacteriaceae</taxon>
        <taxon>Salegentibacter</taxon>
    </lineage>
</organism>
<dbReference type="OrthoDB" id="3238779at2"/>
<gene>
    <name evidence="4" type="ORF">SAMN05660413_02329</name>
</gene>
<keyword evidence="5" id="KW-1185">Reference proteome</keyword>
<dbReference type="PANTHER" id="PTHR33498:SF1">
    <property type="entry name" value="TRANSPOSASE FOR INSERTION SEQUENCE ELEMENT IS1557"/>
    <property type="match status" value="1"/>
</dbReference>
<feature type="domain" description="Transposase IS204/IS1001/IS1096/IS1165 zinc-finger" evidence="3">
    <location>
        <begin position="32"/>
        <end position="74"/>
    </location>
</feature>
<dbReference type="InterPro" id="IPR029261">
    <property type="entry name" value="Transposase_Znf"/>
</dbReference>
<dbReference type="AlphaFoldDB" id="A0A1I5BD82"/>
<dbReference type="InterPro" id="IPR047951">
    <property type="entry name" value="Transpos_ISL3"/>
</dbReference>
<evidence type="ECO:0000313" key="4">
    <source>
        <dbReference type="EMBL" id="SFN72636.1"/>
    </source>
</evidence>
<dbReference type="RefSeq" id="WP_093409810.1">
    <property type="nucleotide sequence ID" value="NZ_FOVL01000014.1"/>
</dbReference>
<dbReference type="NCBIfam" id="NF033550">
    <property type="entry name" value="transpos_ISL3"/>
    <property type="match status" value="1"/>
</dbReference>
<dbReference type="PANTHER" id="PTHR33498">
    <property type="entry name" value="TRANSPOSASE FOR INSERTION SEQUENCE ELEMENT IS1557"/>
    <property type="match status" value="1"/>
</dbReference>
<feature type="domain" description="Transposase IS204/IS1001/IS1096/IS1165 DDE" evidence="1">
    <location>
        <begin position="151"/>
        <end position="255"/>
    </location>
</feature>
<dbReference type="InterPro" id="IPR002560">
    <property type="entry name" value="Transposase_DDE"/>
</dbReference>
<proteinExistence type="predicted"/>
<feature type="domain" description="Transposase IS204/IS1001/IS1096/IS1165 DDE" evidence="1">
    <location>
        <begin position="395"/>
        <end position="516"/>
    </location>
</feature>
<dbReference type="Pfam" id="PF06056">
    <property type="entry name" value="Terminase_5"/>
    <property type="match status" value="1"/>
</dbReference>
<evidence type="ECO:0000259" key="2">
    <source>
        <dbReference type="Pfam" id="PF06056"/>
    </source>
</evidence>
<name>A0A1I5BD82_9FLAO</name>
<sequence length="522" mass="59601">MLPPNLKIKQIAIYQTDTNIVLTMIPKQRISSCSLCTKNSNSIHSHYVRTLADLPISGKLVQLQLRSRKFFCRNKRCPRKVFTERFTTGIRPYARRLCRSADVLRRIGLEVGGNKGAVISRIVGSPVSSSTMLRLVKQLEIIEPLTTSGIVGVDDWAFKKGRNYGTIIVDLEQRKVIDLLPNREAGTLSQWLSRHPEIHTVSRDRASAYSRGIKDGTANAIEVADRFHLLVNLREAFQKTLYKHNSVLKEAFVEYSRGELVSEKVPEVLFKPDTPNSQRQIKFEKAKELSLQGYGIKAIAKMLHAHHRTIKKYLQLEELPRKKSPLNGKSLTNFFQFKAYLQEFCQVQDYLTLYANIRAQGFNGKYTQFCHNMNRFIKPDNPRLPKLPPIETWSTSRLSFMVLQQKDKLNSKDQSFLDFLYRKAPGIKATAQLTSGFKNLFLDKIEGTLQDWLIKASEPTSELRNFAKGIQKDFDAVNQAVVSPISNGQVEGHVNKLKNIKRMMYGRADFHLLRKMVLASSA</sequence>
<dbReference type="Pfam" id="PF01610">
    <property type="entry name" value="DDE_Tnp_ISL3"/>
    <property type="match status" value="2"/>
</dbReference>
<evidence type="ECO:0000259" key="1">
    <source>
        <dbReference type="Pfam" id="PF01610"/>
    </source>
</evidence>
<reference evidence="4 5" key="1">
    <citation type="submission" date="2016-10" db="EMBL/GenBank/DDBJ databases">
        <authorList>
            <person name="de Groot N.N."/>
        </authorList>
    </citation>
    <scope>NUCLEOTIDE SEQUENCE [LARGE SCALE GENOMIC DNA]</scope>
    <source>
        <strain evidence="4 5">DSM 17794</strain>
    </source>
</reference>